<evidence type="ECO:0000313" key="1">
    <source>
        <dbReference type="EMBL" id="CAE4664004.1"/>
    </source>
</evidence>
<evidence type="ECO:0000313" key="2">
    <source>
        <dbReference type="EMBL" id="CAE4664007.1"/>
    </source>
</evidence>
<accession>A0A6V2PRV9</accession>
<proteinExistence type="predicted"/>
<dbReference type="AlphaFoldDB" id="A0A6V2PRV9"/>
<gene>
    <name evidence="1" type="ORF">DBRI00130_LOCUS42177</name>
    <name evidence="2" type="ORF">DBRI00130_LOCUS42178</name>
</gene>
<protein>
    <submittedName>
        <fullName evidence="1">Uncharacterized protein</fullName>
    </submittedName>
</protein>
<name>A0A6V2PRV9_9STRA</name>
<organism evidence="1">
    <name type="scientific">Ditylum brightwellii</name>
    <dbReference type="NCBI Taxonomy" id="49249"/>
    <lineage>
        <taxon>Eukaryota</taxon>
        <taxon>Sar</taxon>
        <taxon>Stramenopiles</taxon>
        <taxon>Ochrophyta</taxon>
        <taxon>Bacillariophyta</taxon>
        <taxon>Mediophyceae</taxon>
        <taxon>Lithodesmiophycidae</taxon>
        <taxon>Lithodesmiales</taxon>
        <taxon>Lithodesmiaceae</taxon>
        <taxon>Ditylum</taxon>
    </lineage>
</organism>
<reference evidence="1" key="1">
    <citation type="submission" date="2021-01" db="EMBL/GenBank/DDBJ databases">
        <authorList>
            <person name="Corre E."/>
            <person name="Pelletier E."/>
            <person name="Niang G."/>
            <person name="Scheremetjew M."/>
            <person name="Finn R."/>
            <person name="Kale V."/>
            <person name="Holt S."/>
            <person name="Cochrane G."/>
            <person name="Meng A."/>
            <person name="Brown T."/>
            <person name="Cohen L."/>
        </authorList>
    </citation>
    <scope>NUCLEOTIDE SEQUENCE</scope>
    <source>
        <strain evidence="1">GSO104</strain>
    </source>
</reference>
<dbReference type="EMBL" id="HBNS01058656">
    <property type="protein sequence ID" value="CAE4664004.1"/>
    <property type="molecule type" value="Transcribed_RNA"/>
</dbReference>
<dbReference type="EMBL" id="HBNS01058657">
    <property type="protein sequence ID" value="CAE4664007.1"/>
    <property type="molecule type" value="Transcribed_RNA"/>
</dbReference>
<sequence>MINVSFTLFKKKRNCCKSRKMHFKKCLMTPLSFKCVSSRLLFIIGITLVAPPHIIFSSGPSDNFFVSSSFLIIGNALSEHDLLACERCVDEADTSPPHGKLDYEEYTKFISLWSEGLIDKEDFDYLPRELITEFHLNSDLDDEGDQLYIPTAHAKANDEASLTQICAVIRHTMHEILPPETF</sequence>